<dbReference type="Gene3D" id="1.10.10.10">
    <property type="entry name" value="Winged helix-like DNA-binding domain superfamily/Winged helix DNA-binding domain"/>
    <property type="match status" value="1"/>
</dbReference>
<dbReference type="GO" id="GO:0000156">
    <property type="term" value="F:phosphorelay response regulator activity"/>
    <property type="evidence" value="ECO:0007669"/>
    <property type="project" value="TreeGrafter"/>
</dbReference>
<evidence type="ECO:0000259" key="4">
    <source>
        <dbReference type="PROSITE" id="PS50110"/>
    </source>
</evidence>
<dbReference type="PROSITE" id="PS51755">
    <property type="entry name" value="OMPR_PHOB"/>
    <property type="match status" value="1"/>
</dbReference>
<dbReference type="InterPro" id="IPR011006">
    <property type="entry name" value="CheY-like_superfamily"/>
</dbReference>
<dbReference type="GO" id="GO:0005829">
    <property type="term" value="C:cytosol"/>
    <property type="evidence" value="ECO:0007669"/>
    <property type="project" value="TreeGrafter"/>
</dbReference>
<evidence type="ECO:0000259" key="5">
    <source>
        <dbReference type="PROSITE" id="PS51755"/>
    </source>
</evidence>
<feature type="domain" description="OmpR/PhoB-type" evidence="5">
    <location>
        <begin position="128"/>
        <end position="226"/>
    </location>
</feature>
<dbReference type="InterPro" id="IPR039420">
    <property type="entry name" value="WalR-like"/>
</dbReference>
<dbReference type="AlphaFoldDB" id="A0A1V2GX85"/>
<accession>A0A1V2GX85</accession>
<dbReference type="InterPro" id="IPR036388">
    <property type="entry name" value="WH-like_DNA-bd_sf"/>
</dbReference>
<dbReference type="SUPFAM" id="SSF52172">
    <property type="entry name" value="CheY-like"/>
    <property type="match status" value="1"/>
</dbReference>
<protein>
    <submittedName>
        <fullName evidence="6">DNA-binding response regulator</fullName>
    </submittedName>
</protein>
<proteinExistence type="predicted"/>
<keyword evidence="2" id="KW-0597">Phosphoprotein</keyword>
<dbReference type="EMBL" id="MLCO01000342">
    <property type="protein sequence ID" value="ONG45693.1"/>
    <property type="molecule type" value="Genomic_DNA"/>
</dbReference>
<organism evidence="6 7">
    <name type="scientific">Teichococcus deserti</name>
    <dbReference type="NCBI Taxonomy" id="1817963"/>
    <lineage>
        <taxon>Bacteria</taxon>
        <taxon>Pseudomonadati</taxon>
        <taxon>Pseudomonadota</taxon>
        <taxon>Alphaproteobacteria</taxon>
        <taxon>Acetobacterales</taxon>
        <taxon>Roseomonadaceae</taxon>
        <taxon>Roseomonas</taxon>
    </lineage>
</organism>
<reference evidence="6 7" key="1">
    <citation type="submission" date="2016-10" db="EMBL/GenBank/DDBJ databases">
        <title>Draft Genome sequence of Roseomonas sp. strain M3.</title>
        <authorList>
            <person name="Subhash Y."/>
            <person name="Lee S."/>
        </authorList>
    </citation>
    <scope>NUCLEOTIDE SEQUENCE [LARGE SCALE GENOMIC DNA]</scope>
    <source>
        <strain evidence="6 7">M3</strain>
    </source>
</reference>
<dbReference type="GO" id="GO:0032993">
    <property type="term" value="C:protein-DNA complex"/>
    <property type="evidence" value="ECO:0007669"/>
    <property type="project" value="TreeGrafter"/>
</dbReference>
<dbReference type="RefSeq" id="WP_076960205.1">
    <property type="nucleotide sequence ID" value="NZ_MLCO01000342.1"/>
</dbReference>
<dbReference type="Pfam" id="PF00072">
    <property type="entry name" value="Response_reg"/>
    <property type="match status" value="1"/>
</dbReference>
<name>A0A1V2GX85_9PROT</name>
<feature type="DNA-binding region" description="OmpR/PhoB-type" evidence="3">
    <location>
        <begin position="128"/>
        <end position="226"/>
    </location>
</feature>
<dbReference type="OrthoDB" id="9802426at2"/>
<dbReference type="Pfam" id="PF00486">
    <property type="entry name" value="Trans_reg_C"/>
    <property type="match status" value="1"/>
</dbReference>
<dbReference type="Gene3D" id="3.40.50.2300">
    <property type="match status" value="1"/>
</dbReference>
<dbReference type="InterPro" id="IPR001867">
    <property type="entry name" value="OmpR/PhoB-type_DNA-bd"/>
</dbReference>
<evidence type="ECO:0000256" key="1">
    <source>
        <dbReference type="ARBA" id="ARBA00023125"/>
    </source>
</evidence>
<evidence type="ECO:0000313" key="7">
    <source>
        <dbReference type="Proteomes" id="UP000188879"/>
    </source>
</evidence>
<feature type="domain" description="Response regulatory" evidence="4">
    <location>
        <begin position="2"/>
        <end position="120"/>
    </location>
</feature>
<sequence length="227" mass="24808">MRILLVEDEVELAGALRAALDRRGILADWVGSLAEAREALSGPLAATGLRAILLDRRLPDGDGLSLLPALRQLPEAPPVIMLTARGQTAERVEGLDAGADDYLVKPFAVEELLARLRVVTRRRLDPGAEPMALGRLQFDPVHREAHVEGSVLALPRRELALLELLLRRAGRVVLREAMESFIFGFDDAPTSNTLDSHVSRLRRRLAEAEAGIAIHALRGLGYMARAE</sequence>
<dbReference type="GO" id="GO:0006355">
    <property type="term" value="P:regulation of DNA-templated transcription"/>
    <property type="evidence" value="ECO:0007669"/>
    <property type="project" value="InterPro"/>
</dbReference>
<dbReference type="PROSITE" id="PS50110">
    <property type="entry name" value="RESPONSE_REGULATORY"/>
    <property type="match status" value="1"/>
</dbReference>
<dbReference type="InterPro" id="IPR001789">
    <property type="entry name" value="Sig_transdc_resp-reg_receiver"/>
</dbReference>
<dbReference type="SMART" id="SM00448">
    <property type="entry name" value="REC"/>
    <property type="match status" value="1"/>
</dbReference>
<dbReference type="Proteomes" id="UP000188879">
    <property type="component" value="Unassembled WGS sequence"/>
</dbReference>
<dbReference type="PANTHER" id="PTHR48111:SF36">
    <property type="entry name" value="TRANSCRIPTIONAL REGULATORY PROTEIN CUTR"/>
    <property type="match status" value="1"/>
</dbReference>
<dbReference type="CDD" id="cd00383">
    <property type="entry name" value="trans_reg_C"/>
    <property type="match status" value="1"/>
</dbReference>
<evidence type="ECO:0000256" key="3">
    <source>
        <dbReference type="PROSITE-ProRule" id="PRU01091"/>
    </source>
</evidence>
<evidence type="ECO:0000313" key="6">
    <source>
        <dbReference type="EMBL" id="ONG45693.1"/>
    </source>
</evidence>
<gene>
    <name evidence="6" type="ORF">BKE38_26165</name>
</gene>
<dbReference type="Gene3D" id="6.10.250.690">
    <property type="match status" value="1"/>
</dbReference>
<dbReference type="SMART" id="SM00862">
    <property type="entry name" value="Trans_reg_C"/>
    <property type="match status" value="1"/>
</dbReference>
<keyword evidence="7" id="KW-1185">Reference proteome</keyword>
<dbReference type="GO" id="GO:0000976">
    <property type="term" value="F:transcription cis-regulatory region binding"/>
    <property type="evidence" value="ECO:0007669"/>
    <property type="project" value="TreeGrafter"/>
</dbReference>
<evidence type="ECO:0000256" key="2">
    <source>
        <dbReference type="PROSITE-ProRule" id="PRU00169"/>
    </source>
</evidence>
<feature type="modified residue" description="4-aspartylphosphate" evidence="2">
    <location>
        <position position="55"/>
    </location>
</feature>
<dbReference type="PANTHER" id="PTHR48111">
    <property type="entry name" value="REGULATOR OF RPOS"/>
    <property type="match status" value="1"/>
</dbReference>
<keyword evidence="1 3" id="KW-0238">DNA-binding</keyword>
<comment type="caution">
    <text evidence="6">The sequence shown here is derived from an EMBL/GenBank/DDBJ whole genome shotgun (WGS) entry which is preliminary data.</text>
</comment>